<proteinExistence type="predicted"/>
<name>A0ABR2MT68_9ASPA</name>
<dbReference type="EMBL" id="JBBWWR010000005">
    <property type="protein sequence ID" value="KAK8967390.1"/>
    <property type="molecule type" value="Genomic_DNA"/>
</dbReference>
<evidence type="ECO:0000256" key="1">
    <source>
        <dbReference type="SAM" id="Phobius"/>
    </source>
</evidence>
<organism evidence="2 3">
    <name type="scientific">Platanthera guangdongensis</name>
    <dbReference type="NCBI Taxonomy" id="2320717"/>
    <lineage>
        <taxon>Eukaryota</taxon>
        <taxon>Viridiplantae</taxon>
        <taxon>Streptophyta</taxon>
        <taxon>Embryophyta</taxon>
        <taxon>Tracheophyta</taxon>
        <taxon>Spermatophyta</taxon>
        <taxon>Magnoliopsida</taxon>
        <taxon>Liliopsida</taxon>
        <taxon>Asparagales</taxon>
        <taxon>Orchidaceae</taxon>
        <taxon>Orchidoideae</taxon>
        <taxon>Orchideae</taxon>
        <taxon>Orchidinae</taxon>
        <taxon>Platanthera</taxon>
    </lineage>
</organism>
<keyword evidence="1" id="KW-1133">Transmembrane helix</keyword>
<protein>
    <submittedName>
        <fullName evidence="2">Uncharacterized protein</fullName>
    </submittedName>
</protein>
<evidence type="ECO:0000313" key="3">
    <source>
        <dbReference type="Proteomes" id="UP001412067"/>
    </source>
</evidence>
<feature type="transmembrane region" description="Helical" evidence="1">
    <location>
        <begin position="186"/>
        <end position="204"/>
    </location>
</feature>
<comment type="caution">
    <text evidence="2">The sequence shown here is derived from an EMBL/GenBank/DDBJ whole genome shotgun (WGS) entry which is preliminary data.</text>
</comment>
<sequence>MVAFLLPVAGIPPAIRTTGRFGGSHRPHSHRNPGKSFHIVSRSLSPRPPILLLFLRRRWGRSCLSSHAEGFSSHRIPTQDTRSIVGGLVEKLRAWNYFLPGGNWWLLQGDDGGEEGKGRWSKGVTVVQAFRRMWFLVSGGKLVICLAFASLFIASLSEVAIPHFLTACIFSAQSGKSMMFYKNTKILISLCLVSGIGSEIFSLTT</sequence>
<keyword evidence="3" id="KW-1185">Reference proteome</keyword>
<feature type="transmembrane region" description="Helical" evidence="1">
    <location>
        <begin position="133"/>
        <end position="154"/>
    </location>
</feature>
<accession>A0ABR2MT68</accession>
<evidence type="ECO:0000313" key="2">
    <source>
        <dbReference type="EMBL" id="KAK8967390.1"/>
    </source>
</evidence>
<keyword evidence="1" id="KW-0472">Membrane</keyword>
<reference evidence="2 3" key="1">
    <citation type="journal article" date="2022" name="Nat. Plants">
        <title>Genomes of leafy and leafless Platanthera orchids illuminate the evolution of mycoheterotrophy.</title>
        <authorList>
            <person name="Li M.H."/>
            <person name="Liu K.W."/>
            <person name="Li Z."/>
            <person name="Lu H.C."/>
            <person name="Ye Q.L."/>
            <person name="Zhang D."/>
            <person name="Wang J.Y."/>
            <person name="Li Y.F."/>
            <person name="Zhong Z.M."/>
            <person name="Liu X."/>
            <person name="Yu X."/>
            <person name="Liu D.K."/>
            <person name="Tu X.D."/>
            <person name="Liu B."/>
            <person name="Hao Y."/>
            <person name="Liao X.Y."/>
            <person name="Jiang Y.T."/>
            <person name="Sun W.H."/>
            <person name="Chen J."/>
            <person name="Chen Y.Q."/>
            <person name="Ai Y."/>
            <person name="Zhai J.W."/>
            <person name="Wu S.S."/>
            <person name="Zhou Z."/>
            <person name="Hsiao Y.Y."/>
            <person name="Wu W.L."/>
            <person name="Chen Y.Y."/>
            <person name="Lin Y.F."/>
            <person name="Hsu J.L."/>
            <person name="Li C.Y."/>
            <person name="Wang Z.W."/>
            <person name="Zhao X."/>
            <person name="Zhong W.Y."/>
            <person name="Ma X.K."/>
            <person name="Ma L."/>
            <person name="Huang J."/>
            <person name="Chen G.Z."/>
            <person name="Huang M.Z."/>
            <person name="Huang L."/>
            <person name="Peng D.H."/>
            <person name="Luo Y.B."/>
            <person name="Zou S.Q."/>
            <person name="Chen S.P."/>
            <person name="Lan S."/>
            <person name="Tsai W.C."/>
            <person name="Van de Peer Y."/>
            <person name="Liu Z.J."/>
        </authorList>
    </citation>
    <scope>NUCLEOTIDE SEQUENCE [LARGE SCALE GENOMIC DNA]</scope>
    <source>
        <strain evidence="2">Lor288</strain>
    </source>
</reference>
<gene>
    <name evidence="2" type="ORF">KSP40_PGU017459</name>
</gene>
<dbReference type="Proteomes" id="UP001412067">
    <property type="component" value="Unassembled WGS sequence"/>
</dbReference>
<keyword evidence="1" id="KW-0812">Transmembrane</keyword>